<dbReference type="RefSeq" id="WP_090615322.1">
    <property type="nucleotide sequence ID" value="NZ_FOFD01000002.1"/>
</dbReference>
<feature type="transmembrane region" description="Helical" evidence="5">
    <location>
        <begin position="210"/>
        <end position="234"/>
    </location>
</feature>
<dbReference type="STRING" id="1186196.SAMN04489841_1352"/>
<dbReference type="Pfam" id="PF00892">
    <property type="entry name" value="EamA"/>
    <property type="match status" value="2"/>
</dbReference>
<accession>A0A1H9EPS0</accession>
<keyword evidence="8" id="KW-1185">Reference proteome</keyword>
<dbReference type="Proteomes" id="UP000199114">
    <property type="component" value="Unassembled WGS sequence"/>
</dbReference>
<dbReference type="AlphaFoldDB" id="A0A1H9EPS0"/>
<evidence type="ECO:0000313" key="7">
    <source>
        <dbReference type="EMBL" id="SEQ27756.1"/>
    </source>
</evidence>
<evidence type="ECO:0000313" key="8">
    <source>
        <dbReference type="Proteomes" id="UP000199114"/>
    </source>
</evidence>
<dbReference type="SUPFAM" id="SSF103481">
    <property type="entry name" value="Multidrug resistance efflux transporter EmrE"/>
    <property type="match status" value="2"/>
</dbReference>
<dbReference type="PANTHER" id="PTHR32322">
    <property type="entry name" value="INNER MEMBRANE TRANSPORTER"/>
    <property type="match status" value="1"/>
</dbReference>
<dbReference type="InterPro" id="IPR037185">
    <property type="entry name" value="EmrE-like"/>
</dbReference>
<sequence length="288" mass="29078">MDDETIGIGLVLTSAIGFGTLGIFGVIAAEEGLSIPTVLALRFAIAAVVVWAVLWLRGRFRLPSRRVMAIAFALGAGGYAAQSGLYFVGLEFMSAGMVAIVLYTYPAFVVCLVAIGHPDRVTAILLGALGLSIGGVALITGVDPAGVDPRGVVVVLGAAFAYSLYIVVSQRALTSVDAETLTAFVLPAAAASFVVFGLGTETLSMPSSAAGWGVTLAIATVATVIPVLAFFAGIARIGASRASIISTAEPGVTVALGALVLGETVTAVTIVGGVLVVAGVILIQREET</sequence>
<dbReference type="OrthoDB" id="267946at2157"/>
<dbReference type="InterPro" id="IPR000620">
    <property type="entry name" value="EamA_dom"/>
</dbReference>
<gene>
    <name evidence="7" type="ORF">SAMN04489841_1352</name>
</gene>
<feature type="transmembrane region" description="Helical" evidence="5">
    <location>
        <begin position="7"/>
        <end position="29"/>
    </location>
</feature>
<feature type="transmembrane region" description="Helical" evidence="5">
    <location>
        <begin position="151"/>
        <end position="168"/>
    </location>
</feature>
<evidence type="ECO:0000256" key="2">
    <source>
        <dbReference type="ARBA" id="ARBA00022692"/>
    </source>
</evidence>
<evidence type="ECO:0000256" key="1">
    <source>
        <dbReference type="ARBA" id="ARBA00004141"/>
    </source>
</evidence>
<dbReference type="EMBL" id="FOFD01000002">
    <property type="protein sequence ID" value="SEQ27756.1"/>
    <property type="molecule type" value="Genomic_DNA"/>
</dbReference>
<feature type="transmembrane region" description="Helical" evidence="5">
    <location>
        <begin position="180"/>
        <end position="198"/>
    </location>
</feature>
<reference evidence="8" key="1">
    <citation type="submission" date="2016-10" db="EMBL/GenBank/DDBJ databases">
        <authorList>
            <person name="Varghese N."/>
            <person name="Submissions S."/>
        </authorList>
    </citation>
    <scope>NUCLEOTIDE SEQUENCE [LARGE SCALE GENOMIC DNA]</scope>
    <source>
        <strain evidence="8">DSM 25055</strain>
    </source>
</reference>
<feature type="transmembrane region" description="Helical" evidence="5">
    <location>
        <begin position="122"/>
        <end position="139"/>
    </location>
</feature>
<keyword evidence="4 5" id="KW-0472">Membrane</keyword>
<protein>
    <submittedName>
        <fullName evidence="7">Threonine/homoserine efflux transporter RhtA</fullName>
    </submittedName>
</protein>
<evidence type="ECO:0000256" key="4">
    <source>
        <dbReference type="ARBA" id="ARBA00023136"/>
    </source>
</evidence>
<feature type="transmembrane region" description="Helical" evidence="5">
    <location>
        <begin position="95"/>
        <end position="115"/>
    </location>
</feature>
<dbReference type="PANTHER" id="PTHR32322:SF2">
    <property type="entry name" value="EAMA DOMAIN-CONTAINING PROTEIN"/>
    <property type="match status" value="1"/>
</dbReference>
<evidence type="ECO:0000256" key="5">
    <source>
        <dbReference type="SAM" id="Phobius"/>
    </source>
</evidence>
<feature type="transmembrane region" description="Helical" evidence="5">
    <location>
        <begin position="68"/>
        <end position="89"/>
    </location>
</feature>
<feature type="domain" description="EamA" evidence="6">
    <location>
        <begin position="150"/>
        <end position="283"/>
    </location>
</feature>
<evidence type="ECO:0000256" key="3">
    <source>
        <dbReference type="ARBA" id="ARBA00022989"/>
    </source>
</evidence>
<dbReference type="GO" id="GO:0016020">
    <property type="term" value="C:membrane"/>
    <property type="evidence" value="ECO:0007669"/>
    <property type="project" value="UniProtKB-SubCell"/>
</dbReference>
<dbReference type="InterPro" id="IPR050638">
    <property type="entry name" value="AA-Vitamin_Transporters"/>
</dbReference>
<evidence type="ECO:0000259" key="6">
    <source>
        <dbReference type="Pfam" id="PF00892"/>
    </source>
</evidence>
<feature type="transmembrane region" description="Helical" evidence="5">
    <location>
        <begin position="35"/>
        <end position="56"/>
    </location>
</feature>
<comment type="subcellular location">
    <subcellularLocation>
        <location evidence="1">Membrane</location>
        <topology evidence="1">Multi-pass membrane protein</topology>
    </subcellularLocation>
</comment>
<keyword evidence="2 5" id="KW-0812">Transmembrane</keyword>
<name>A0A1H9EPS0_9EURY</name>
<feature type="transmembrane region" description="Helical" evidence="5">
    <location>
        <begin position="254"/>
        <end position="283"/>
    </location>
</feature>
<proteinExistence type="predicted"/>
<organism evidence="7 8">
    <name type="scientific">Natrinema salaciae</name>
    <dbReference type="NCBI Taxonomy" id="1186196"/>
    <lineage>
        <taxon>Archaea</taxon>
        <taxon>Methanobacteriati</taxon>
        <taxon>Methanobacteriota</taxon>
        <taxon>Stenosarchaea group</taxon>
        <taxon>Halobacteria</taxon>
        <taxon>Halobacteriales</taxon>
        <taxon>Natrialbaceae</taxon>
        <taxon>Natrinema</taxon>
    </lineage>
</organism>
<keyword evidence="3 5" id="KW-1133">Transmembrane helix</keyword>
<feature type="domain" description="EamA" evidence="6">
    <location>
        <begin position="6"/>
        <end position="140"/>
    </location>
</feature>